<dbReference type="InterPro" id="IPR018357">
    <property type="entry name" value="Hexapep_transf_CS"/>
</dbReference>
<evidence type="ECO:0000313" key="4">
    <source>
        <dbReference type="EMBL" id="TSD09806.1"/>
    </source>
</evidence>
<gene>
    <name evidence="4" type="ORF">DP107_14225</name>
</gene>
<keyword evidence="4" id="KW-0012">Acyltransferase</keyword>
<accession>A0A554MXF0</accession>
<proteinExistence type="inferred from homology"/>
<dbReference type="CDD" id="cd04647">
    <property type="entry name" value="LbH_MAT_like"/>
    <property type="match status" value="1"/>
</dbReference>
<evidence type="ECO:0000313" key="5">
    <source>
        <dbReference type="Proteomes" id="UP000319894"/>
    </source>
</evidence>
<dbReference type="InterPro" id="IPR011004">
    <property type="entry name" value="Trimer_LpxA-like_sf"/>
</dbReference>
<dbReference type="InterPro" id="IPR051159">
    <property type="entry name" value="Hexapeptide_acetyltransf"/>
</dbReference>
<protein>
    <submittedName>
        <fullName evidence="4">Acyltransferase</fullName>
    </submittedName>
</protein>
<dbReference type="GO" id="GO:0008374">
    <property type="term" value="F:O-acyltransferase activity"/>
    <property type="evidence" value="ECO:0007669"/>
    <property type="project" value="TreeGrafter"/>
</dbReference>
<evidence type="ECO:0000256" key="2">
    <source>
        <dbReference type="ARBA" id="ARBA00022679"/>
    </source>
</evidence>
<sequence length="305" mass="33723">MTKRHVELPPEVQARIDEAVAFADERLSADEPTGAVVGELLAMLHGDRAAYERYLTGRSEEPIATVRAASYDPRNALTESEHWAEQDPEELREAKYLNYLWRGFDESPLANNIAFALPFRRMLASHLFEEVGESCRLFGGIKIQCGHNIVMGDNVVVHNDVLLDDRGELVIGDRVSIADRTHLHTHSHDVVDQSDVTNYRTVIDDDARLGYDSMVNAGCRVGRNAMVGAGAMVRGDVPDHHVAVGSPAESVKVKPGWETVAREPGPLERRSVERQLDDEVTGEFESVDEFGRDLTPPGRSGSNSD</sequence>
<evidence type="ECO:0000256" key="3">
    <source>
        <dbReference type="SAM" id="MobiDB-lite"/>
    </source>
</evidence>
<dbReference type="EMBL" id="QMDX01000010">
    <property type="protein sequence ID" value="TSD09806.1"/>
    <property type="molecule type" value="Genomic_DNA"/>
</dbReference>
<dbReference type="AlphaFoldDB" id="A0A554MXF0"/>
<dbReference type="Gene3D" id="2.160.10.10">
    <property type="entry name" value="Hexapeptide repeat proteins"/>
    <property type="match status" value="1"/>
</dbReference>
<dbReference type="Proteomes" id="UP000319894">
    <property type="component" value="Unassembled WGS sequence"/>
</dbReference>
<dbReference type="PROSITE" id="PS00101">
    <property type="entry name" value="HEXAPEP_TRANSFERASES"/>
    <property type="match status" value="1"/>
</dbReference>
<dbReference type="RefSeq" id="WP_144262812.1">
    <property type="nucleotide sequence ID" value="NZ_QMDX01000010.1"/>
</dbReference>
<dbReference type="InParanoid" id="A0A554MXF0"/>
<keyword evidence="5" id="KW-1185">Reference proteome</keyword>
<feature type="compositionally biased region" description="Acidic residues" evidence="3">
    <location>
        <begin position="278"/>
        <end position="288"/>
    </location>
</feature>
<keyword evidence="2 4" id="KW-0808">Transferase</keyword>
<evidence type="ECO:0000256" key="1">
    <source>
        <dbReference type="ARBA" id="ARBA00007274"/>
    </source>
</evidence>
<dbReference type="SUPFAM" id="SSF51161">
    <property type="entry name" value="Trimeric LpxA-like enzymes"/>
    <property type="match status" value="1"/>
</dbReference>
<comment type="caution">
    <text evidence="4">The sequence shown here is derived from an EMBL/GenBank/DDBJ whole genome shotgun (WGS) entry which is preliminary data.</text>
</comment>
<organism evidence="4 5">
    <name type="scientific">Haloglomus irregulare</name>
    <dbReference type="NCBI Taxonomy" id="2234134"/>
    <lineage>
        <taxon>Archaea</taxon>
        <taxon>Methanobacteriati</taxon>
        <taxon>Methanobacteriota</taxon>
        <taxon>Stenosarchaea group</taxon>
        <taxon>Halobacteria</taxon>
        <taxon>Halobacteriales</taxon>
        <taxon>Natronomonadaceae</taxon>
        <taxon>Haloglomus</taxon>
    </lineage>
</organism>
<feature type="region of interest" description="Disordered" evidence="3">
    <location>
        <begin position="258"/>
        <end position="305"/>
    </location>
</feature>
<comment type="similarity">
    <text evidence="1">Belongs to the transferase hexapeptide repeat family.</text>
</comment>
<feature type="compositionally biased region" description="Basic and acidic residues" evidence="3">
    <location>
        <begin position="265"/>
        <end position="277"/>
    </location>
</feature>
<dbReference type="PANTHER" id="PTHR23416:SF23">
    <property type="entry name" value="ACETYLTRANSFERASE C18B11.09C-RELATED"/>
    <property type="match status" value="1"/>
</dbReference>
<reference evidence="4 5" key="1">
    <citation type="submission" date="2018-06" db="EMBL/GenBank/DDBJ databases">
        <title>Natronomonas sp. F16-60 a new haloarchaeon isolated from a solar saltern of Isla Cristina, Huelva, Spain.</title>
        <authorList>
            <person name="Duran-Viseras A."/>
            <person name="Sanchez-Porro C."/>
            <person name="Ventosa A."/>
        </authorList>
    </citation>
    <scope>NUCLEOTIDE SEQUENCE [LARGE SCALE GENOMIC DNA]</scope>
    <source>
        <strain evidence="4 5">F16-60</strain>
    </source>
</reference>
<dbReference type="PANTHER" id="PTHR23416">
    <property type="entry name" value="SIALIC ACID SYNTHASE-RELATED"/>
    <property type="match status" value="1"/>
</dbReference>
<name>A0A554MXF0_9EURY</name>
<dbReference type="OrthoDB" id="224761at2157"/>
<dbReference type="GO" id="GO:0005829">
    <property type="term" value="C:cytosol"/>
    <property type="evidence" value="ECO:0007669"/>
    <property type="project" value="TreeGrafter"/>
</dbReference>